<feature type="compositionally biased region" description="Basic and acidic residues" evidence="1">
    <location>
        <begin position="240"/>
        <end position="264"/>
    </location>
</feature>
<evidence type="ECO:0000256" key="1">
    <source>
        <dbReference type="SAM" id="MobiDB-lite"/>
    </source>
</evidence>
<dbReference type="EMBL" id="LNZH02000179">
    <property type="protein sequence ID" value="OCB88447.1"/>
    <property type="molecule type" value="Genomic_DNA"/>
</dbReference>
<evidence type="ECO:0000313" key="3">
    <source>
        <dbReference type="Proteomes" id="UP000757232"/>
    </source>
</evidence>
<reference evidence="2" key="1">
    <citation type="submission" date="2016-06" db="EMBL/GenBank/DDBJ databases">
        <title>Draft Genome sequence of the fungus Inonotus baumii.</title>
        <authorList>
            <person name="Zhu H."/>
            <person name="Lin W."/>
        </authorList>
    </citation>
    <scope>NUCLEOTIDE SEQUENCE</scope>
    <source>
        <strain evidence="2">821</strain>
    </source>
</reference>
<sequence length="294" mass="32245">MLRRSVVARSNTLAITRRVIVRWPTSAQVRRQSTASPSGSSSGGFDASHVAAGVAGGLTVVLAGYAWYHTSGLKNVVRTTKDMKSYLQSTRDKVLTKANETARNPSQALSNLRSIAKSYTFYIPGAGSYIDDTFNELEYLYETHAGEMDLILRETTDEVIRAAQNGRPDAETARNVSSIVGNAIRRMKELGGKVGSTALDRHPAIKEKLGNSYEQLQNVAQKAGFEGKKALKETRDQLRELVTRNKPDEGSIKKARESIQEKTSKLRGQVSESEVVQDIQEHSGQGRGLSNESM</sequence>
<dbReference type="AlphaFoldDB" id="A0A9Q5HZA5"/>
<accession>A0A9Q5HZA5</accession>
<evidence type="ECO:0000313" key="2">
    <source>
        <dbReference type="EMBL" id="OCB88447.1"/>
    </source>
</evidence>
<keyword evidence="3" id="KW-1185">Reference proteome</keyword>
<dbReference type="Proteomes" id="UP000757232">
    <property type="component" value="Unassembled WGS sequence"/>
</dbReference>
<comment type="caution">
    <text evidence="2">The sequence shown here is derived from an EMBL/GenBank/DDBJ whole genome shotgun (WGS) entry which is preliminary data.</text>
</comment>
<dbReference type="OrthoDB" id="3883941at2759"/>
<organism evidence="2 3">
    <name type="scientific">Sanghuangporus baumii</name>
    <name type="common">Phellinus baumii</name>
    <dbReference type="NCBI Taxonomy" id="108892"/>
    <lineage>
        <taxon>Eukaryota</taxon>
        <taxon>Fungi</taxon>
        <taxon>Dikarya</taxon>
        <taxon>Basidiomycota</taxon>
        <taxon>Agaricomycotina</taxon>
        <taxon>Agaricomycetes</taxon>
        <taxon>Hymenochaetales</taxon>
        <taxon>Hymenochaetaceae</taxon>
        <taxon>Sanghuangporus</taxon>
    </lineage>
</organism>
<gene>
    <name evidence="2" type="ORF">A7U60_g4489</name>
</gene>
<protein>
    <submittedName>
        <fullName evidence="2">Uncharacterized protein</fullName>
    </submittedName>
</protein>
<feature type="region of interest" description="Disordered" evidence="1">
    <location>
        <begin position="240"/>
        <end position="294"/>
    </location>
</feature>
<proteinExistence type="predicted"/>
<name>A0A9Q5HZA5_SANBA</name>